<dbReference type="AlphaFoldDB" id="A0AAE0EX02"/>
<dbReference type="PROSITE" id="PS51808">
    <property type="entry name" value="CHCH"/>
    <property type="match status" value="1"/>
</dbReference>
<name>A0AAE0EX02_9CHLO</name>
<gene>
    <name evidence="1" type="ORF">CYMTET_48172</name>
</gene>
<protein>
    <submittedName>
        <fullName evidence="1">Uncharacterized protein</fullName>
    </submittedName>
</protein>
<dbReference type="SUPFAM" id="SSF47072">
    <property type="entry name" value="Cysteine alpha-hairpin motif"/>
    <property type="match status" value="1"/>
</dbReference>
<dbReference type="EMBL" id="LGRX02033234">
    <property type="protein sequence ID" value="KAK3242125.1"/>
    <property type="molecule type" value="Genomic_DNA"/>
</dbReference>
<dbReference type="InterPro" id="IPR009069">
    <property type="entry name" value="Cys_alpha_HP_mot_SF"/>
</dbReference>
<comment type="caution">
    <text evidence="1">The sequence shown here is derived from an EMBL/GenBank/DDBJ whole genome shotgun (WGS) entry which is preliminary data.</text>
</comment>
<accession>A0AAE0EX02</accession>
<dbReference type="Proteomes" id="UP001190700">
    <property type="component" value="Unassembled WGS sequence"/>
</dbReference>
<evidence type="ECO:0000313" key="2">
    <source>
        <dbReference type="Proteomes" id="UP001190700"/>
    </source>
</evidence>
<sequence>MPSGKQKEGVANSDGWACKELHKKSMDCLLKNNCDKTKCAIEFQAYSDCKQAENEERRNNPKKTLWYATESACSHHVLQTARFLLLKCLLQALFGGYLSREEDDRTSLTTVSLLNNRNSRLHQQSGFHASWMDFSWRLPPCSPFKALTEEIKLQYLGWTSCLLEDSQQDSEWTPIYHRILKFFATITCLKHCPRAKRMM</sequence>
<organism evidence="1 2">
    <name type="scientific">Cymbomonas tetramitiformis</name>
    <dbReference type="NCBI Taxonomy" id="36881"/>
    <lineage>
        <taxon>Eukaryota</taxon>
        <taxon>Viridiplantae</taxon>
        <taxon>Chlorophyta</taxon>
        <taxon>Pyramimonadophyceae</taxon>
        <taxon>Pyramimonadales</taxon>
        <taxon>Pyramimonadaceae</taxon>
        <taxon>Cymbomonas</taxon>
    </lineage>
</organism>
<keyword evidence="2" id="KW-1185">Reference proteome</keyword>
<reference evidence="1 2" key="1">
    <citation type="journal article" date="2015" name="Genome Biol. Evol.">
        <title>Comparative Genomics of a Bacterivorous Green Alga Reveals Evolutionary Causalities and Consequences of Phago-Mixotrophic Mode of Nutrition.</title>
        <authorList>
            <person name="Burns J.A."/>
            <person name="Paasch A."/>
            <person name="Narechania A."/>
            <person name="Kim E."/>
        </authorList>
    </citation>
    <scope>NUCLEOTIDE SEQUENCE [LARGE SCALE GENOMIC DNA]</scope>
    <source>
        <strain evidence="1 2">PLY_AMNH</strain>
    </source>
</reference>
<proteinExistence type="predicted"/>
<evidence type="ECO:0000313" key="1">
    <source>
        <dbReference type="EMBL" id="KAK3242125.1"/>
    </source>
</evidence>